<feature type="domain" description="Ribosome maturation factor RimP N-terminal" evidence="2">
    <location>
        <begin position="13"/>
        <end position="85"/>
    </location>
</feature>
<name>A0ABS6E4H3_9FIRM</name>
<evidence type="ECO:0000256" key="1">
    <source>
        <dbReference type="HAMAP-Rule" id="MF_01077"/>
    </source>
</evidence>
<evidence type="ECO:0000313" key="5">
    <source>
        <dbReference type="Proteomes" id="UP000749471"/>
    </source>
</evidence>
<dbReference type="InterPro" id="IPR003728">
    <property type="entry name" value="Ribosome_maturation_RimP"/>
</dbReference>
<organism evidence="4 5">
    <name type="scientific">Tissierella simiarum</name>
    <dbReference type="NCBI Taxonomy" id="2841534"/>
    <lineage>
        <taxon>Bacteria</taxon>
        <taxon>Bacillati</taxon>
        <taxon>Bacillota</taxon>
        <taxon>Tissierellia</taxon>
        <taxon>Tissierellales</taxon>
        <taxon>Tissierellaceae</taxon>
        <taxon>Tissierella</taxon>
    </lineage>
</organism>
<dbReference type="Pfam" id="PF02576">
    <property type="entry name" value="RimP_N"/>
    <property type="match status" value="1"/>
</dbReference>
<dbReference type="InterPro" id="IPR028998">
    <property type="entry name" value="RimP_C"/>
</dbReference>
<dbReference type="PANTHER" id="PTHR33867:SF1">
    <property type="entry name" value="RIBOSOME MATURATION FACTOR RIMP"/>
    <property type="match status" value="1"/>
</dbReference>
<dbReference type="CDD" id="cd01734">
    <property type="entry name" value="YlxS_C"/>
    <property type="match status" value="1"/>
</dbReference>
<accession>A0ABS6E4H3</accession>
<comment type="caution">
    <text evidence="4">The sequence shown here is derived from an EMBL/GenBank/DDBJ whole genome shotgun (WGS) entry which is preliminary data.</text>
</comment>
<dbReference type="PANTHER" id="PTHR33867">
    <property type="entry name" value="RIBOSOME MATURATION FACTOR RIMP"/>
    <property type="match status" value="1"/>
</dbReference>
<comment type="subcellular location">
    <subcellularLocation>
        <location evidence="1">Cytoplasm</location>
    </subcellularLocation>
</comment>
<dbReference type="Proteomes" id="UP000749471">
    <property type="component" value="Unassembled WGS sequence"/>
</dbReference>
<evidence type="ECO:0000259" key="2">
    <source>
        <dbReference type="Pfam" id="PF02576"/>
    </source>
</evidence>
<dbReference type="Pfam" id="PF17384">
    <property type="entry name" value="DUF150_C"/>
    <property type="match status" value="1"/>
</dbReference>
<keyword evidence="1" id="KW-0690">Ribosome biogenesis</keyword>
<comment type="function">
    <text evidence="1">Required for maturation of 30S ribosomal subunits.</text>
</comment>
<reference evidence="4 5" key="1">
    <citation type="submission" date="2021-06" db="EMBL/GenBank/DDBJ databases">
        <authorList>
            <person name="Sun Q."/>
            <person name="Li D."/>
        </authorList>
    </citation>
    <scope>NUCLEOTIDE SEQUENCE [LARGE SCALE GENOMIC DNA]</scope>
    <source>
        <strain evidence="4 5">MSJ-40</strain>
    </source>
</reference>
<evidence type="ECO:0000313" key="4">
    <source>
        <dbReference type="EMBL" id="MBU5437667.1"/>
    </source>
</evidence>
<feature type="domain" description="Ribosome maturation factor RimP C-terminal" evidence="3">
    <location>
        <begin position="88"/>
        <end position="154"/>
    </location>
</feature>
<proteinExistence type="inferred from homology"/>
<dbReference type="EMBL" id="JAHLPM010000004">
    <property type="protein sequence ID" value="MBU5437667.1"/>
    <property type="molecule type" value="Genomic_DNA"/>
</dbReference>
<dbReference type="InterPro" id="IPR028989">
    <property type="entry name" value="RimP_N"/>
</dbReference>
<dbReference type="NCBIfam" id="NF000928">
    <property type="entry name" value="PRK00092.1-2"/>
    <property type="match status" value="1"/>
</dbReference>
<sequence>MNKKEILKVINNLCEPITKEIGYDLVDVEFVKEGSSYFLRVYIDKPGGINLDDCQKMSELLSDKLDEVDPISVSYYLEVSSPGLDRPLKTDKDLKRNIGKDIEVKLYNNWNGKKIFVGVLENFNEKEVIIMEEEMGEVNIPKESISIIRLAVKF</sequence>
<keyword evidence="1" id="KW-0963">Cytoplasm</keyword>
<dbReference type="HAMAP" id="MF_01077">
    <property type="entry name" value="RimP"/>
    <property type="match status" value="1"/>
</dbReference>
<dbReference type="RefSeq" id="WP_216517991.1">
    <property type="nucleotide sequence ID" value="NZ_JAHLPM010000004.1"/>
</dbReference>
<evidence type="ECO:0000259" key="3">
    <source>
        <dbReference type="Pfam" id="PF17384"/>
    </source>
</evidence>
<protein>
    <recommendedName>
        <fullName evidence="1">Ribosome maturation factor RimP</fullName>
    </recommendedName>
</protein>
<gene>
    <name evidence="1 4" type="primary">rimP</name>
    <name evidence="4" type="ORF">KQI42_06595</name>
</gene>
<keyword evidence="5" id="KW-1185">Reference proteome</keyword>
<comment type="similarity">
    <text evidence="1">Belongs to the RimP family.</text>
</comment>